<sequence>MYAKLNTPYEDMSIAIVCSAIKRGDATELDSVLKQGRLPLHKWCYRWGVLPLQFAAQYGRKEVIKVLIKHGYPRHYNLGYHYRYALAVAAQNNNEGGLEAWLESSSSSSSGSSVSERGLETSLAIQYGLPDVVRHFLDLEGNDIHMHTESFFKGLLMTAILECNAETRPQVVRLLLKYGVDPNHTFTERRQRVSGTPLQRTILKGDVETMRSLVEYGADVNATSVGRHGR</sequence>
<dbReference type="HOGENOM" id="CLU_1205072_0_0_1"/>
<dbReference type="Proteomes" id="UP000006702">
    <property type="component" value="Unassembled WGS sequence"/>
</dbReference>
<dbReference type="PROSITE" id="PS50297">
    <property type="entry name" value="ANK_REP_REGION"/>
    <property type="match status" value="2"/>
</dbReference>
<proteinExistence type="predicted"/>
<dbReference type="KEGG" id="nfi:NFIA_055110"/>
<dbReference type="PRINTS" id="PR01415">
    <property type="entry name" value="ANKYRIN"/>
</dbReference>
<dbReference type="PANTHER" id="PTHR24198:SF165">
    <property type="entry name" value="ANKYRIN REPEAT-CONTAINING PROTEIN-RELATED"/>
    <property type="match status" value="1"/>
</dbReference>
<organism evidence="4 5">
    <name type="scientific">Neosartorya fischeri (strain ATCC 1020 / DSM 3700 / CBS 544.65 / FGSC A1164 / JCM 1740 / NRRL 181 / WB 181)</name>
    <name type="common">Aspergillus fischerianus</name>
    <dbReference type="NCBI Taxonomy" id="331117"/>
    <lineage>
        <taxon>Eukaryota</taxon>
        <taxon>Fungi</taxon>
        <taxon>Dikarya</taxon>
        <taxon>Ascomycota</taxon>
        <taxon>Pezizomycotina</taxon>
        <taxon>Eurotiomycetes</taxon>
        <taxon>Eurotiomycetidae</taxon>
        <taxon>Eurotiales</taxon>
        <taxon>Aspergillaceae</taxon>
        <taxon>Aspergillus</taxon>
        <taxon>Aspergillus subgen. Fumigati</taxon>
    </lineage>
</organism>
<dbReference type="Pfam" id="PF12796">
    <property type="entry name" value="Ank_2"/>
    <property type="match status" value="1"/>
</dbReference>
<dbReference type="SUPFAM" id="SSF48403">
    <property type="entry name" value="Ankyrin repeat"/>
    <property type="match status" value="1"/>
</dbReference>
<dbReference type="SMART" id="SM00248">
    <property type="entry name" value="ANK"/>
    <property type="match status" value="4"/>
</dbReference>
<protein>
    <submittedName>
        <fullName evidence="4">Ankyrin repeat protein</fullName>
    </submittedName>
</protein>
<evidence type="ECO:0000256" key="3">
    <source>
        <dbReference type="PROSITE-ProRule" id="PRU00023"/>
    </source>
</evidence>
<dbReference type="PROSITE" id="PS50088">
    <property type="entry name" value="ANK_REPEAT"/>
    <property type="match status" value="2"/>
</dbReference>
<evidence type="ECO:0000313" key="5">
    <source>
        <dbReference type="Proteomes" id="UP000006702"/>
    </source>
</evidence>
<keyword evidence="5" id="KW-1185">Reference proteome</keyword>
<gene>
    <name evidence="4" type="ORF">NFIA_055110</name>
</gene>
<keyword evidence="1" id="KW-0677">Repeat</keyword>
<dbReference type="RefSeq" id="XP_001258059.1">
    <property type="nucleotide sequence ID" value="XM_001258058.1"/>
</dbReference>
<feature type="repeat" description="ANK" evidence="3">
    <location>
        <begin position="47"/>
        <end position="71"/>
    </location>
</feature>
<dbReference type="PANTHER" id="PTHR24198">
    <property type="entry name" value="ANKYRIN REPEAT AND PROTEIN KINASE DOMAIN-CONTAINING PROTEIN"/>
    <property type="match status" value="1"/>
</dbReference>
<dbReference type="AlphaFoldDB" id="A1DMZ1"/>
<dbReference type="Pfam" id="PF00023">
    <property type="entry name" value="Ank"/>
    <property type="match status" value="1"/>
</dbReference>
<keyword evidence="2 3" id="KW-0040">ANK repeat</keyword>
<dbReference type="GeneID" id="4584574"/>
<dbReference type="VEuPathDB" id="FungiDB:NFIA_055110"/>
<dbReference type="Gene3D" id="1.25.40.20">
    <property type="entry name" value="Ankyrin repeat-containing domain"/>
    <property type="match status" value="1"/>
</dbReference>
<name>A1DMZ1_NEOFI</name>
<dbReference type="EMBL" id="DS027698">
    <property type="protein sequence ID" value="EAW16162.1"/>
    <property type="molecule type" value="Genomic_DNA"/>
</dbReference>
<accession>A1DMZ1</accession>
<dbReference type="InterPro" id="IPR036770">
    <property type="entry name" value="Ankyrin_rpt-contain_sf"/>
</dbReference>
<dbReference type="InterPro" id="IPR002110">
    <property type="entry name" value="Ankyrin_rpt"/>
</dbReference>
<evidence type="ECO:0000256" key="2">
    <source>
        <dbReference type="ARBA" id="ARBA00023043"/>
    </source>
</evidence>
<dbReference type="OrthoDB" id="444631at2759"/>
<evidence type="ECO:0000256" key="1">
    <source>
        <dbReference type="ARBA" id="ARBA00022737"/>
    </source>
</evidence>
<feature type="repeat" description="ANK" evidence="3">
    <location>
        <begin position="193"/>
        <end position="225"/>
    </location>
</feature>
<evidence type="ECO:0000313" key="4">
    <source>
        <dbReference type="EMBL" id="EAW16162.1"/>
    </source>
</evidence>
<dbReference type="eggNOG" id="KOG4177">
    <property type="taxonomic scope" value="Eukaryota"/>
</dbReference>
<reference evidence="5" key="1">
    <citation type="journal article" date="2008" name="PLoS Genet.">
        <title>Genomic islands in the pathogenic filamentous fungus Aspergillus fumigatus.</title>
        <authorList>
            <person name="Fedorova N.D."/>
            <person name="Khaldi N."/>
            <person name="Joardar V.S."/>
            <person name="Maiti R."/>
            <person name="Amedeo P."/>
            <person name="Anderson M.J."/>
            <person name="Crabtree J."/>
            <person name="Silva J.C."/>
            <person name="Badger J.H."/>
            <person name="Albarraq A."/>
            <person name="Angiuoli S."/>
            <person name="Bussey H."/>
            <person name="Bowyer P."/>
            <person name="Cotty P.J."/>
            <person name="Dyer P.S."/>
            <person name="Egan A."/>
            <person name="Galens K."/>
            <person name="Fraser-Liggett C.M."/>
            <person name="Haas B.J."/>
            <person name="Inman J.M."/>
            <person name="Kent R."/>
            <person name="Lemieux S."/>
            <person name="Malavazi I."/>
            <person name="Orvis J."/>
            <person name="Roemer T."/>
            <person name="Ronning C.M."/>
            <person name="Sundaram J.P."/>
            <person name="Sutton G."/>
            <person name="Turner G."/>
            <person name="Venter J.C."/>
            <person name="White O.R."/>
            <person name="Whitty B.R."/>
            <person name="Youngman P."/>
            <person name="Wolfe K.H."/>
            <person name="Goldman G.H."/>
            <person name="Wortman J.R."/>
            <person name="Jiang B."/>
            <person name="Denning D.W."/>
            <person name="Nierman W.C."/>
        </authorList>
    </citation>
    <scope>NUCLEOTIDE SEQUENCE [LARGE SCALE GENOMIC DNA]</scope>
    <source>
        <strain evidence="5">ATCC 1020 / DSM 3700 / CBS 544.65 / FGSC A1164 / JCM 1740 / NRRL 181 / WB 181</strain>
    </source>
</reference>